<dbReference type="Pfam" id="PF09394">
    <property type="entry name" value="Inhibitor_I42"/>
    <property type="match status" value="2"/>
</dbReference>
<protein>
    <recommendedName>
        <fullName evidence="4">Proteinase inhibitor I42 chagasin domain-containing protein</fullName>
    </recommendedName>
</protein>
<keyword evidence="6" id="KW-1185">Reference proteome</keyword>
<feature type="domain" description="Proteinase inhibitor I42 chagasin" evidence="4">
    <location>
        <begin position="59"/>
        <end position="148"/>
    </location>
</feature>
<name>A0ABX3GXE8_PAEBO</name>
<dbReference type="InterPro" id="IPR036331">
    <property type="entry name" value="Chagasin-like_sf"/>
</dbReference>
<organism evidence="5 6">
    <name type="scientific">Paenibacillus borealis</name>
    <dbReference type="NCBI Taxonomy" id="160799"/>
    <lineage>
        <taxon>Bacteria</taxon>
        <taxon>Bacillati</taxon>
        <taxon>Bacillota</taxon>
        <taxon>Bacilli</taxon>
        <taxon>Bacillales</taxon>
        <taxon>Paenibacillaceae</taxon>
        <taxon>Paenibacillus</taxon>
    </lineage>
</organism>
<keyword evidence="1" id="KW-0646">Protease inhibitor</keyword>
<feature type="domain" description="Proteinase inhibitor I42 chagasin" evidence="4">
    <location>
        <begin position="176"/>
        <end position="264"/>
    </location>
</feature>
<evidence type="ECO:0000256" key="3">
    <source>
        <dbReference type="SAM" id="SignalP"/>
    </source>
</evidence>
<proteinExistence type="predicted"/>
<dbReference type="InterPro" id="IPR052781">
    <property type="entry name" value="Cys_protease_inhibitor_I42"/>
</dbReference>
<keyword evidence="2" id="KW-0789">Thiol protease inhibitor</keyword>
<comment type="caution">
    <text evidence="5">The sequence shown here is derived from an EMBL/GenBank/DDBJ whole genome shotgun (WGS) entry which is preliminary data.</text>
</comment>
<dbReference type="InterPro" id="IPR018990">
    <property type="entry name" value="Prot_inh_I42_chagasin"/>
</dbReference>
<dbReference type="RefSeq" id="WP_076114379.1">
    <property type="nucleotide sequence ID" value="NZ_MPTB01000074.1"/>
</dbReference>
<evidence type="ECO:0000313" key="5">
    <source>
        <dbReference type="EMBL" id="OMD36959.1"/>
    </source>
</evidence>
<evidence type="ECO:0000256" key="1">
    <source>
        <dbReference type="ARBA" id="ARBA00022690"/>
    </source>
</evidence>
<evidence type="ECO:0000256" key="2">
    <source>
        <dbReference type="ARBA" id="ARBA00022704"/>
    </source>
</evidence>
<accession>A0ABX3GXE8</accession>
<dbReference type="EMBL" id="MPTB01000074">
    <property type="protein sequence ID" value="OMD36959.1"/>
    <property type="molecule type" value="Genomic_DNA"/>
</dbReference>
<reference evidence="5 6" key="1">
    <citation type="submission" date="2016-10" db="EMBL/GenBank/DDBJ databases">
        <title>Paenibacillus species isolates.</title>
        <authorList>
            <person name="Beno S.M."/>
        </authorList>
    </citation>
    <scope>NUCLEOTIDE SEQUENCE [LARGE SCALE GENOMIC DNA]</scope>
    <source>
        <strain evidence="5 6">FSL H7-0744</strain>
    </source>
</reference>
<feature type="chain" id="PRO_5046679317" description="Proteinase inhibitor I42 chagasin domain-containing protein" evidence="3">
    <location>
        <begin position="31"/>
        <end position="267"/>
    </location>
</feature>
<feature type="signal peptide" evidence="3">
    <location>
        <begin position="1"/>
        <end position="30"/>
    </location>
</feature>
<dbReference type="SUPFAM" id="SSF141066">
    <property type="entry name" value="ICP-like"/>
    <property type="match status" value="2"/>
</dbReference>
<keyword evidence="3" id="KW-0732">Signal</keyword>
<sequence length="267" mass="29145">MKITKSMITAACLASCLSAGSMSLAGKAFANISPVKVVDNVKVNKSNKSVQESGHVKKVAAGETFEITLEENASTGYSWSYAADGDTLELIAEKSKYPEQTDPPMVGVASQKTWTFKATKAGTYTLKFTYTQAWEKDQKPAQTVNYTIQVNKQGANGSKAAKQQPLAVLKTGKVNTVKAGQPFHVKLEENTTTGYSWSYDINSNAVNLIAEENRFPAPINVDGAPGEKIWTFKAKKAGTYTLKFTYIQSWEKEQKPAQTVTYTVKVN</sequence>
<dbReference type="PANTHER" id="PTHR36530:SF1">
    <property type="entry name" value="AMOEBIASIN-1"/>
    <property type="match status" value="1"/>
</dbReference>
<dbReference type="Proteomes" id="UP000187412">
    <property type="component" value="Unassembled WGS sequence"/>
</dbReference>
<gene>
    <name evidence="5" type="ORF">BSK56_31780</name>
</gene>
<evidence type="ECO:0000259" key="4">
    <source>
        <dbReference type="Pfam" id="PF09394"/>
    </source>
</evidence>
<evidence type="ECO:0000313" key="6">
    <source>
        <dbReference type="Proteomes" id="UP000187412"/>
    </source>
</evidence>
<dbReference type="Gene3D" id="2.60.40.2020">
    <property type="match status" value="2"/>
</dbReference>
<dbReference type="PANTHER" id="PTHR36530">
    <property type="entry name" value="INHIBITOR OF CYSTEINE PEPTIDASE"/>
    <property type="match status" value="1"/>
</dbReference>